<keyword evidence="13" id="KW-1185">Reference proteome</keyword>
<dbReference type="RefSeq" id="XP_013412785.1">
    <property type="nucleotide sequence ID" value="XM_013557331.1"/>
</dbReference>
<keyword evidence="8" id="KW-0539">Nucleus</keyword>
<proteinExistence type="inferred from homology"/>
<dbReference type="GO" id="GO:0005739">
    <property type="term" value="C:mitochondrion"/>
    <property type="evidence" value="ECO:0007669"/>
    <property type="project" value="UniProtKB-SubCell"/>
</dbReference>
<dbReference type="InterPro" id="IPR040618">
    <property type="entry name" value="Pre-Nudix"/>
</dbReference>
<dbReference type="FunFam" id="3.40.630.30:FF:000062">
    <property type="entry name" value="Nucleoside diphosphate-linked moiety X motif 6"/>
    <property type="match status" value="1"/>
</dbReference>
<dbReference type="InterPro" id="IPR020476">
    <property type="entry name" value="Nudix_hydrolase"/>
</dbReference>
<dbReference type="SUPFAM" id="SSF55811">
    <property type="entry name" value="Nudix"/>
    <property type="match status" value="1"/>
</dbReference>
<evidence type="ECO:0000256" key="6">
    <source>
        <dbReference type="ARBA" id="ARBA00022801"/>
    </source>
</evidence>
<comment type="similarity">
    <text evidence="4 11">Belongs to the Nudix hydrolase family.</text>
</comment>
<evidence type="ECO:0000256" key="11">
    <source>
        <dbReference type="RuleBase" id="RU003476"/>
    </source>
</evidence>
<dbReference type="GO" id="GO:0035529">
    <property type="term" value="F:NADH pyrophosphatase activity"/>
    <property type="evidence" value="ECO:0007669"/>
    <property type="project" value="TreeGrafter"/>
</dbReference>
<dbReference type="KEGG" id="lak:106175376"/>
<dbReference type="PROSITE" id="PS51462">
    <property type="entry name" value="NUDIX"/>
    <property type="match status" value="1"/>
</dbReference>
<organism evidence="13 15">
    <name type="scientific">Lingula anatina</name>
    <name type="common">Brachiopod</name>
    <name type="synonym">Lingula unguis</name>
    <dbReference type="NCBI Taxonomy" id="7574"/>
    <lineage>
        <taxon>Eukaryota</taxon>
        <taxon>Metazoa</taxon>
        <taxon>Spiralia</taxon>
        <taxon>Lophotrochozoa</taxon>
        <taxon>Brachiopoda</taxon>
        <taxon>Linguliformea</taxon>
        <taxon>Lingulata</taxon>
        <taxon>Lingulida</taxon>
        <taxon>Linguloidea</taxon>
        <taxon>Lingulidae</taxon>
        <taxon>Lingula</taxon>
    </lineage>
</organism>
<sequence>MKSLIRLMTWPHQQKLLSRTLGLQKTASCRHCSQQQTIEARHFKQNPLTFTEDKFNGVTVDLAQIPVEKSEYDFQNILEDALLEWKSLGKRAVWLKVPIQQGRFIPVAARKGFTFHHAEGDSAMLTLWMDNTTESRLPRYATHQVGVAGFVLNEKTGEVVVVMDKHRKRPLWKFPGGLSDLGEDIENTAEREVFEETGIRAKYQSILTMRQHHDHPSAFGRSDIYIICRLSPETYDLHPCSTEISACQWMHVKELLSHEDTSSLTKTLCKLALYGLEEGFDKVDISSEIHESIYQGYQFKLFHRPLPKKWS</sequence>
<dbReference type="GO" id="GO:0051287">
    <property type="term" value="F:NAD binding"/>
    <property type="evidence" value="ECO:0007669"/>
    <property type="project" value="TreeGrafter"/>
</dbReference>
<keyword evidence="6 11" id="KW-0378">Hydrolase</keyword>
<dbReference type="GeneID" id="106175376"/>
<dbReference type="Gene3D" id="3.90.79.10">
    <property type="entry name" value="Nucleoside Triphosphate Pyrophosphohydrolase"/>
    <property type="match status" value="1"/>
</dbReference>
<protein>
    <recommendedName>
        <fullName evidence="10">Nucleoside diphosphate-linked moiety X motif 6</fullName>
    </recommendedName>
</protein>
<evidence type="ECO:0000313" key="13">
    <source>
        <dbReference type="Proteomes" id="UP000085678"/>
    </source>
</evidence>
<dbReference type="Pfam" id="PF00293">
    <property type="entry name" value="NUDIX"/>
    <property type="match status" value="1"/>
</dbReference>
<dbReference type="PROSITE" id="PS00893">
    <property type="entry name" value="NUDIX_BOX"/>
    <property type="match status" value="1"/>
</dbReference>
<keyword evidence="7" id="KW-0496">Mitochondrion</keyword>
<dbReference type="PANTHER" id="PTHR13994">
    <property type="entry name" value="NUDIX HYDROLASE RELATED"/>
    <property type="match status" value="1"/>
</dbReference>
<dbReference type="PANTHER" id="PTHR13994:SF46">
    <property type="entry name" value="NUCLEOSIDE DIPHOSPHATE-LINKED MOIETY X MOTIF 6"/>
    <property type="match status" value="1"/>
</dbReference>
<evidence type="ECO:0000256" key="8">
    <source>
        <dbReference type="ARBA" id="ARBA00023242"/>
    </source>
</evidence>
<dbReference type="InterPro" id="IPR020084">
    <property type="entry name" value="NUDIX_hydrolase_CS"/>
</dbReference>
<dbReference type="OrthoDB" id="447842at2759"/>
<evidence type="ECO:0000256" key="10">
    <source>
        <dbReference type="ARBA" id="ARBA00068898"/>
    </source>
</evidence>
<keyword evidence="5" id="KW-0963">Cytoplasm</keyword>
<dbReference type="RefSeq" id="XP_013412786.1">
    <property type="nucleotide sequence ID" value="XM_013557332.1"/>
</dbReference>
<evidence type="ECO:0000259" key="12">
    <source>
        <dbReference type="PROSITE" id="PS51462"/>
    </source>
</evidence>
<dbReference type="FunFam" id="3.90.79.10:FF:000027">
    <property type="entry name" value="nucleoside diphosphate-linked moiety X motif 6"/>
    <property type="match status" value="1"/>
</dbReference>
<evidence type="ECO:0000256" key="1">
    <source>
        <dbReference type="ARBA" id="ARBA00004123"/>
    </source>
</evidence>
<dbReference type="Pfam" id="PF18290">
    <property type="entry name" value="Nudix_hydro"/>
    <property type="match status" value="1"/>
</dbReference>
<evidence type="ECO:0000256" key="5">
    <source>
        <dbReference type="ARBA" id="ARBA00022490"/>
    </source>
</evidence>
<evidence type="ECO:0000313" key="15">
    <source>
        <dbReference type="RefSeq" id="XP_013412786.1"/>
    </source>
</evidence>
<dbReference type="Gene3D" id="3.40.630.30">
    <property type="match status" value="1"/>
</dbReference>
<comment type="subcellular location">
    <subcellularLocation>
        <location evidence="3">Cytoplasm</location>
    </subcellularLocation>
    <subcellularLocation>
        <location evidence="2">Mitochondrion</location>
    </subcellularLocation>
    <subcellularLocation>
        <location evidence="1">Nucleus</location>
    </subcellularLocation>
</comment>
<dbReference type="InterPro" id="IPR003293">
    <property type="entry name" value="Nudix_hydrolase6-like"/>
</dbReference>
<dbReference type="GO" id="GO:0005634">
    <property type="term" value="C:nucleus"/>
    <property type="evidence" value="ECO:0007669"/>
    <property type="project" value="UniProtKB-SubCell"/>
</dbReference>
<evidence type="ECO:0000256" key="9">
    <source>
        <dbReference type="ARBA" id="ARBA00057091"/>
    </source>
</evidence>
<dbReference type="AlphaFoldDB" id="A0A1S3JRR4"/>
<evidence type="ECO:0000256" key="3">
    <source>
        <dbReference type="ARBA" id="ARBA00004496"/>
    </source>
</evidence>
<dbReference type="InterPro" id="IPR000086">
    <property type="entry name" value="NUDIX_hydrolase_dom"/>
</dbReference>
<gene>
    <name evidence="14 15" type="primary">LOC106175376</name>
</gene>
<dbReference type="InterPro" id="IPR015797">
    <property type="entry name" value="NUDIX_hydrolase-like_dom_sf"/>
</dbReference>
<name>A0A1S3JRR4_LINAN</name>
<comment type="function">
    <text evidence="9">May contribute to the regulation of cell proliferation.</text>
</comment>
<dbReference type="GO" id="GO:0047631">
    <property type="term" value="F:ADP-ribose diphosphatase activity"/>
    <property type="evidence" value="ECO:0007669"/>
    <property type="project" value="TreeGrafter"/>
</dbReference>
<dbReference type="CDD" id="cd04670">
    <property type="entry name" value="NUDIX_ASFGF2_Nudt6"/>
    <property type="match status" value="1"/>
</dbReference>
<accession>A0A1S3JRR4</accession>
<dbReference type="Proteomes" id="UP000085678">
    <property type="component" value="Unplaced"/>
</dbReference>
<dbReference type="PRINTS" id="PR01356">
    <property type="entry name" value="GFGPROTEIN"/>
</dbReference>
<evidence type="ECO:0000256" key="4">
    <source>
        <dbReference type="ARBA" id="ARBA00005582"/>
    </source>
</evidence>
<evidence type="ECO:0000256" key="7">
    <source>
        <dbReference type="ARBA" id="ARBA00023128"/>
    </source>
</evidence>
<evidence type="ECO:0000256" key="2">
    <source>
        <dbReference type="ARBA" id="ARBA00004173"/>
    </source>
</evidence>
<feature type="domain" description="Nudix hydrolase" evidence="12">
    <location>
        <begin position="142"/>
        <end position="277"/>
    </location>
</feature>
<evidence type="ECO:0000313" key="14">
    <source>
        <dbReference type="RefSeq" id="XP_013412785.1"/>
    </source>
</evidence>
<reference evidence="14 15" key="1">
    <citation type="submission" date="2025-04" db="UniProtKB">
        <authorList>
            <consortium name="RefSeq"/>
        </authorList>
    </citation>
    <scope>IDENTIFICATION</scope>
    <source>
        <tissue evidence="14 15">Gonads</tissue>
    </source>
</reference>
<dbReference type="PRINTS" id="PR00502">
    <property type="entry name" value="NUDIXFAMILY"/>
</dbReference>